<reference evidence="2" key="1">
    <citation type="submission" date="2024-07" db="EMBL/GenBank/DDBJ databases">
        <title>Complete genome sequence of Verrucomicrobiaceae bacterium NT6N.</title>
        <authorList>
            <person name="Huang C."/>
            <person name="Takami H."/>
            <person name="Hamasaki K."/>
        </authorList>
    </citation>
    <scope>NUCLEOTIDE SEQUENCE</scope>
    <source>
        <strain evidence="2">NT6N</strain>
    </source>
</reference>
<evidence type="ECO:0000259" key="1">
    <source>
        <dbReference type="Pfam" id="PF05050"/>
    </source>
</evidence>
<gene>
    <name evidence="2" type="ORF">NT6N_26820</name>
</gene>
<dbReference type="EMBL" id="AP026866">
    <property type="protein sequence ID" value="BDS07642.1"/>
    <property type="molecule type" value="Genomic_DNA"/>
</dbReference>
<name>A0AAT9FNE3_9BACT</name>
<dbReference type="Gene3D" id="3.40.50.150">
    <property type="entry name" value="Vaccinia Virus protein VP39"/>
    <property type="match status" value="1"/>
</dbReference>
<accession>A0AAT9FNE3</accession>
<dbReference type="InterPro" id="IPR006342">
    <property type="entry name" value="FkbM_mtfrase"/>
</dbReference>
<dbReference type="PANTHER" id="PTHR34203:SF15">
    <property type="entry name" value="SLL1173 PROTEIN"/>
    <property type="match status" value="1"/>
</dbReference>
<dbReference type="AlphaFoldDB" id="A0AAT9FNE3"/>
<dbReference type="KEGG" id="osu:NT6N_26820"/>
<proteinExistence type="predicted"/>
<dbReference type="Pfam" id="PF05050">
    <property type="entry name" value="Methyltransf_21"/>
    <property type="match status" value="1"/>
</dbReference>
<dbReference type="PANTHER" id="PTHR34203">
    <property type="entry name" value="METHYLTRANSFERASE, FKBM FAMILY PROTEIN"/>
    <property type="match status" value="1"/>
</dbReference>
<protein>
    <recommendedName>
        <fullName evidence="1">Methyltransferase FkbM domain-containing protein</fullName>
    </recommendedName>
</protein>
<dbReference type="InterPro" id="IPR029063">
    <property type="entry name" value="SAM-dependent_MTases_sf"/>
</dbReference>
<organism evidence="2">
    <name type="scientific">Oceaniferula spumae</name>
    <dbReference type="NCBI Taxonomy" id="2979115"/>
    <lineage>
        <taxon>Bacteria</taxon>
        <taxon>Pseudomonadati</taxon>
        <taxon>Verrucomicrobiota</taxon>
        <taxon>Verrucomicrobiia</taxon>
        <taxon>Verrucomicrobiales</taxon>
        <taxon>Verrucomicrobiaceae</taxon>
        <taxon>Oceaniferula</taxon>
    </lineage>
</organism>
<sequence>MNYKKKITTLKRAWRTAKSGLLTQGDRSFCTKWWKFSAFHLIELFSSRSMKFKDGLGIVYYTPIHNTSSYITYAKGFRDYNVYMFYKNWLQPSDCAIDVGANVGTHFVPIAKILAEGGIVIGYEVDCEVCSLLDRTCVSNKIKNAIIRCCAASDKGGVINLSRNLVNRGQTSVIRTGDLEGLVGSAVRLDDDVEPLIGDRDVNLMKIDVEGHEAEVIRGATKILTRSGRIAVVMEHFKGNDNEAPKLLSDLGFSPFNALKTGKLESSSDGFGDNIVWVKNTVDVCIKR</sequence>
<dbReference type="SUPFAM" id="SSF53335">
    <property type="entry name" value="S-adenosyl-L-methionine-dependent methyltransferases"/>
    <property type="match status" value="1"/>
</dbReference>
<feature type="domain" description="Methyltransferase FkbM" evidence="1">
    <location>
        <begin position="98"/>
        <end position="253"/>
    </location>
</feature>
<evidence type="ECO:0000313" key="2">
    <source>
        <dbReference type="EMBL" id="BDS07642.1"/>
    </source>
</evidence>
<dbReference type="NCBIfam" id="TIGR01444">
    <property type="entry name" value="fkbM_fam"/>
    <property type="match status" value="1"/>
</dbReference>
<dbReference type="InterPro" id="IPR052514">
    <property type="entry name" value="SAM-dependent_MTase"/>
</dbReference>